<dbReference type="InterPro" id="IPR005901">
    <property type="entry name" value="GLPGLI"/>
</dbReference>
<protein>
    <submittedName>
        <fullName evidence="2">GLPGLI family protein</fullName>
    </submittedName>
</protein>
<sequence length="263" mass="30121">MKYLLAATLWTITLSLSFAQQGEATYFMRISTGISFSPDNKISKQEQNKILEAAMKRNQKEYTLVFTTKESVYKQNAQLDTPAKSNRFPTSYNPGDVLYKNMTTKTYLYKIDLMGKLFLIKDSLPTTKWTLNSETKTIGNYTCYKATRSYTVDRDEVKIPGRTYNEPNIDTIEVTAWYTPEIPISNGPENYSGLPGLILEVHDDNKIFLCNKITLSNKETIEIKIPKRGKEINQADFDALKTQKLREFVERYSDGKGGLHITK</sequence>
<proteinExistence type="predicted"/>
<feature type="chain" id="PRO_5045122561" evidence="1">
    <location>
        <begin position="20"/>
        <end position="263"/>
    </location>
</feature>
<keyword evidence="1" id="KW-0732">Signal</keyword>
<evidence type="ECO:0000313" key="3">
    <source>
        <dbReference type="Proteomes" id="UP001143543"/>
    </source>
</evidence>
<dbReference type="RefSeq" id="WP_281764127.1">
    <property type="nucleotide sequence ID" value="NZ_BRVO01000001.1"/>
</dbReference>
<dbReference type="NCBIfam" id="TIGR01200">
    <property type="entry name" value="GLPGLI"/>
    <property type="match status" value="1"/>
</dbReference>
<dbReference type="Proteomes" id="UP001143543">
    <property type="component" value="Unassembled WGS sequence"/>
</dbReference>
<name>A0ABQ5MGH5_9FLAO</name>
<reference evidence="2" key="1">
    <citation type="submission" date="2022-07" db="EMBL/GenBank/DDBJ databases">
        <title>Taxonomy of Novel Oxalotrophic and Methylotrophic Bacteria.</title>
        <authorList>
            <person name="Sahin N."/>
            <person name="Tani A."/>
        </authorList>
    </citation>
    <scope>NUCLEOTIDE SEQUENCE</scope>
    <source>
        <strain evidence="2">Y10</strain>
    </source>
</reference>
<keyword evidence="3" id="KW-1185">Reference proteome</keyword>
<accession>A0ABQ5MGH5</accession>
<dbReference type="EMBL" id="BRVO01000001">
    <property type="protein sequence ID" value="GLB48489.1"/>
    <property type="molecule type" value="Genomic_DNA"/>
</dbReference>
<evidence type="ECO:0000313" key="2">
    <source>
        <dbReference type="EMBL" id="GLB48489.1"/>
    </source>
</evidence>
<dbReference type="Pfam" id="PF09697">
    <property type="entry name" value="Porph_ging"/>
    <property type="match status" value="1"/>
</dbReference>
<evidence type="ECO:0000256" key="1">
    <source>
        <dbReference type="SAM" id="SignalP"/>
    </source>
</evidence>
<comment type="caution">
    <text evidence="2">The sequence shown here is derived from an EMBL/GenBank/DDBJ whole genome shotgun (WGS) entry which is preliminary data.</text>
</comment>
<organism evidence="2 3">
    <name type="scientific">Neptunitalea lumnitzerae</name>
    <dbReference type="NCBI Taxonomy" id="2965509"/>
    <lineage>
        <taxon>Bacteria</taxon>
        <taxon>Pseudomonadati</taxon>
        <taxon>Bacteroidota</taxon>
        <taxon>Flavobacteriia</taxon>
        <taxon>Flavobacteriales</taxon>
        <taxon>Flavobacteriaceae</taxon>
        <taxon>Neptunitalea</taxon>
    </lineage>
</organism>
<gene>
    <name evidence="2" type="ORF">Y10_08570</name>
</gene>
<feature type="signal peptide" evidence="1">
    <location>
        <begin position="1"/>
        <end position="19"/>
    </location>
</feature>